<dbReference type="PROSITE" id="PS51461">
    <property type="entry name" value="NC1_FIB"/>
    <property type="match status" value="1"/>
</dbReference>
<keyword evidence="9" id="KW-0732">Signal</keyword>
<feature type="compositionally biased region" description="Basic and acidic residues" evidence="8">
    <location>
        <begin position="2183"/>
        <end position="2195"/>
    </location>
</feature>
<feature type="compositionally biased region" description="Gly residues" evidence="8">
    <location>
        <begin position="2263"/>
        <end position="2272"/>
    </location>
</feature>
<feature type="compositionally biased region" description="Low complexity" evidence="8">
    <location>
        <begin position="1895"/>
        <end position="1905"/>
    </location>
</feature>
<feature type="compositionally biased region" description="Gly residues" evidence="8">
    <location>
        <begin position="2590"/>
        <end position="2599"/>
    </location>
</feature>
<keyword evidence="5" id="KW-0176">Collagen</keyword>
<dbReference type="Pfam" id="PF01391">
    <property type="entry name" value="Collagen"/>
    <property type="match status" value="4"/>
</dbReference>
<feature type="compositionally biased region" description="Low complexity" evidence="8">
    <location>
        <begin position="2055"/>
        <end position="2067"/>
    </location>
</feature>
<evidence type="ECO:0000256" key="3">
    <source>
        <dbReference type="ARBA" id="ARBA00022723"/>
    </source>
</evidence>
<sequence length="2937" mass="300106">MYSFVGQAAHHRWGLLLVLAAVLFVTIEAQGSSSSSSVSSSDSNTSPYPQKLPCKDNSGNIYSDGESFDMTDCSSCICNNGTLKCTFESCQPPTCREPKNFPGECCRLCPYNVTVNDVTPSISGSGIVREGQAENELSVNLDVLYANTRETTSVTGQGLWATRLWISSDEDGSSELSGTVVEQALTEGQQSKDLSKAGGATNFYINDIRYQFDMTGHTCDDAKYLCAKFDKGENPQPAKDFLPFAFEARPSEDVLTGCTEIQNCQGVTIRGLRASGRTDSLVVGRQADVTIDATATFTDQSRDIAGSGLWRLGIFGSKNDDGTGEKFDYQSQTLSAAHQARPLTPGGSRELTFTGAKAKFDWLSVGCNDFNYLCYDFSKGPTPNPDFSFSALPSGDTMTLCNEQECRAGTTISSTSARLNSGKVADGRTSNPYSISYSATGGGTGIVGNGMWALSAYGSPNADGSGKMLGEQSQVFTQQQADMDFLPAESTRLDYGNVDFNFDMTGLTCEDVKYICLKLRKGDNPQPDFTLTPEPNEDVMRSCVPAECSGVIADRFDWSYDAGNPIPGQQTPVTFNAELGTRSGSRDLSGSGLWRMGMYGSRSPDGDPSDRFGYVSQALNPEGASTSLTGGSTMYIRNQQTDFDIGSIGCNEYGYVCAEFTKGNMPEPDFRFEVSGRTDVSDNVLTSCKKQKCSARAVFTGLESSIRGDGPVIEEKQDNQLVMDITGVTGEGSTRVSGSNLWNVGLYGSANRDGRGRKLAYQEQVLSQPQRDQTLEMDEDLPFPNTQVSFDMRGLQCVDVKYLCTELRKNRDADPDYTFDAEPNERALVSCTELGDRCKGVTVTDMDWSYETGQMQYGMPTPLSIDATVRTTPESRELEGTGLWKMNLFGSRNADGSGQRQPQRTQILDPYNQAKALPAGGPVQFNDVNTRLAMEDLGCGDFQYLCLEFEKGDYADPRYSFRTAGPGDSIINCKSVDCGGVYVSGVDSTLVGGDLFEGKPANSIQFDTLVQTTDESIPMVGRNMWRLNLYGSERPNGQGPRYNPQEQVLSDYFSSRELMTPGEALTFQTINTEYDMTGVDCRRLRYLCTEFSRNPSSSRDFELTPVPNERVLRDCMEVPDDMCRGVVIDDMDWNMRVLSDKVVSGQASPIRLSVDVEPRASAGSASGDSLWRVGVFGSTRPDGKGKQIGLRRQILNREQSSRDLTAGETLSFPEIDTEFDLSAIGCDSEFQYLCVEYAKGLRARPDFKFENARGGEVVTRCKDQECRKGVKVQGLNVLGNDYSVLKENDPYNRVMFDMTAVTTPDSGGVYGDNLWDLTLFGSQFENGAGRRFNEQRGAFSNYQRNKDAYPGEDIDFGMVDTNFNMKGLTCNDVRYLCAELNQGARPDPPFEFTPVPDRSVLRKCFRQKCDGITIDSTDLRGDDFDISEETTEIEFDVSVTSNPNSGDATGANLWRLNTFVSNYPDGTGTRRNLVRQTLTPEMASRDLRSGSRLNFNNLAARINKEDLPCEEGGGYLCVELSKGDTSTLDFTLAGSREGALKKCRKLNCVKAVKPEKGQRGDKGYPGEPARVPDFPMAGPPGLPGVAGPPGFSGDKGYPGRMGPSGLKGQRGDPGLQGYNGVEGPPGPPGPPGEALAPTYQQGYYAGKGPGYGYAAGGYAPQQLIQGPPGPPGAPGAPGQRGAQGLQGVQGDTGSVGSPGPSGPPGPRGEDGDDGRDGSDGSSGPIGPAGAIGRRGPTGYPGRPGAQGHKGWRGARGRKGARGDTGEVGDGGASGAAGAAGAAGARGERGVQGERGERGSRGVAGVRGQDGSDGDIGNAGPQGATGPMGAMGASGAKGDAGPQGDQGIQGIQGQAGESGSDGAPGATGANGNDGQDGAAGAIGDVGGAGGPGPVGAPGARGPAGARGATGPGGEPGGQGYPGLAGSRGADGARGVTGAAGIRGEPGPDGSEGGDGPDGPAGSAGPRGPAGARGGIGPGGPLGPSGAIGIRGDVGPQGARGAPGEKGDAGAQGRTGDAGAPGQRGSAGSNGRSGNDGKPGPAGPGGSDGRPGPPGPSGLQGARGAVGLAGAPGAGGEEGRTGPAGATGPRGAAGTPGDIGPQGPAGPAGAQGARGDAGPQGGIGPGGTNGGVGAPGPRGAQGKRGATGVAGPPGQGGPQGMAGDRGAQGPMGLAGPTGPDGDAGADGRDGRDGEPGDKGAAGDVGRLGIPGLPGAPGDRGGVGAIGNVGAPGAKGATGKRGPSGSPGSRGPSGPPGQPGSQGLRGEPGGTGRSGATGPQGSKGNPGERGRQGDRGAQGIPGGQGPQGAEGARGEKGPKGNPGDQGVQGSVGAPGRTGAPGATGAQGSRGDVGEQGAVGAGGPSGPIGMPGATGAPGSRGEVGPPGPSGKLGAPGQRGETGSSGPAGIRGAAGPQGPSGARGDDGRNGADGAPGPAGPQGPSGIIGEIGGMGGMGAPGPTGPAGRPGADGAPGKRGSPGSDGAPGSSGVQGPKGPRGSTGSDGRDGSDGAPGAKGGKGPQGDKGPQGPQGPAGSAGMPGRQGPSGGPGERGARGPAGPAGSRGSQGPDGDMGPAGPAGPAGARGETGATGAQGHKGWGGAPGAPGPQGPKGSTGAPGENGRPGPAGPAGIDGARGRNGRDGAQGPRGMTGPAGQRGPSGRSGPAGPPGPPGPAGAPGALSYSGYAYSGSYATSQVDKGPNPYAGYYGDDATIEEDDYEARIIQLRNRIERLLLPNGEPEYPARSCKDLFRCHPILPSGYYTLDPSEGSHYDKFVAYCDKKTNATCIHPDNKKIPFGTYYLGEIEEPIDFSEMKNGSMISYSVKPVQLTLLRLIYSQAKQNLTYHCRNSHAVANKFGSTAKALTLVGPNDVRMNIKNTRKDLQYEVEGEDGCQVHDNTWGKTTVSVTTKKTERLPLVDFAVSDVGRAKQQFGVEVGPVCFS</sequence>
<feature type="compositionally biased region" description="Gly residues" evidence="8">
    <location>
        <begin position="2509"/>
        <end position="2518"/>
    </location>
</feature>
<evidence type="ECO:0000259" key="10">
    <source>
        <dbReference type="PROSITE" id="PS50184"/>
    </source>
</evidence>
<keyword evidence="7" id="KW-0379">Hydroxylation</keyword>
<feature type="compositionally biased region" description="Low complexity" evidence="8">
    <location>
        <begin position="2612"/>
        <end position="2628"/>
    </location>
</feature>
<feature type="compositionally biased region" description="Low complexity" evidence="8">
    <location>
        <begin position="1775"/>
        <end position="1784"/>
    </location>
</feature>
<organism evidence="12 13">
    <name type="scientific">Acanthaster planci</name>
    <name type="common">Crown-of-thorns starfish</name>
    <dbReference type="NCBI Taxonomy" id="133434"/>
    <lineage>
        <taxon>Eukaryota</taxon>
        <taxon>Metazoa</taxon>
        <taxon>Echinodermata</taxon>
        <taxon>Eleutherozoa</taxon>
        <taxon>Asterozoa</taxon>
        <taxon>Asteroidea</taxon>
        <taxon>Valvatacea</taxon>
        <taxon>Valvatida</taxon>
        <taxon>Acanthasteridae</taxon>
        <taxon>Acanthaster</taxon>
    </lineage>
</organism>
<dbReference type="KEGG" id="aplc:110978062"/>
<reference evidence="13" key="1">
    <citation type="submission" date="2025-08" db="UniProtKB">
        <authorList>
            <consortium name="RefSeq"/>
        </authorList>
    </citation>
    <scope>IDENTIFICATION</scope>
</reference>
<feature type="compositionally biased region" description="Gly residues" evidence="8">
    <location>
        <begin position="2215"/>
        <end position="2224"/>
    </location>
</feature>
<dbReference type="Gene3D" id="2.60.120.1000">
    <property type="match status" value="1"/>
</dbReference>
<dbReference type="Proteomes" id="UP000694845">
    <property type="component" value="Unplaced"/>
</dbReference>
<dbReference type="GO" id="GO:0005581">
    <property type="term" value="C:collagen trimer"/>
    <property type="evidence" value="ECO:0007669"/>
    <property type="project" value="UniProtKB-KW"/>
</dbReference>
<dbReference type="PANTHER" id="PTHR37456:SF6">
    <property type="entry name" value="COLLAGEN ALPHA-1(XXIII) CHAIN-LIKE ISOFORM X2"/>
    <property type="match status" value="1"/>
</dbReference>
<keyword evidence="4" id="KW-0106">Calcium</keyword>
<evidence type="ECO:0000256" key="8">
    <source>
        <dbReference type="SAM" id="MobiDB-lite"/>
    </source>
</evidence>
<feature type="compositionally biased region" description="Low complexity" evidence="8">
    <location>
        <begin position="33"/>
        <end position="46"/>
    </location>
</feature>
<evidence type="ECO:0000313" key="13">
    <source>
        <dbReference type="RefSeq" id="XP_022088424.1"/>
    </source>
</evidence>
<keyword evidence="2" id="KW-0964">Secreted</keyword>
<dbReference type="SMART" id="SM00038">
    <property type="entry name" value="COLFI"/>
    <property type="match status" value="1"/>
</dbReference>
<feature type="compositionally biased region" description="Low complexity" evidence="8">
    <location>
        <begin position="2159"/>
        <end position="2180"/>
    </location>
</feature>
<protein>
    <submittedName>
        <fullName evidence="13">Uncharacterized protein LOC110978062 isoform X1</fullName>
    </submittedName>
</protein>
<feature type="compositionally biased region" description="Low complexity" evidence="8">
    <location>
        <begin position="1676"/>
        <end position="1698"/>
    </location>
</feature>
<feature type="compositionally biased region" description="Low complexity" evidence="8">
    <location>
        <begin position="1865"/>
        <end position="1881"/>
    </location>
</feature>
<evidence type="ECO:0000259" key="11">
    <source>
        <dbReference type="PROSITE" id="PS51461"/>
    </source>
</evidence>
<dbReference type="OrthoDB" id="5804959at2759"/>
<feature type="chain" id="PRO_5034356228" evidence="9">
    <location>
        <begin position="30"/>
        <end position="2937"/>
    </location>
</feature>
<feature type="compositionally biased region" description="Gly residues" evidence="8">
    <location>
        <begin position="2296"/>
        <end position="2305"/>
    </location>
</feature>
<evidence type="ECO:0000256" key="7">
    <source>
        <dbReference type="ARBA" id="ARBA00023278"/>
    </source>
</evidence>
<feature type="compositionally biased region" description="Gly residues" evidence="8">
    <location>
        <begin position="1948"/>
        <end position="1957"/>
    </location>
</feature>
<feature type="region of interest" description="Disordered" evidence="8">
    <location>
        <begin position="1585"/>
        <end position="1640"/>
    </location>
</feature>
<dbReference type="InterPro" id="IPR008160">
    <property type="entry name" value="Collagen"/>
</dbReference>
<feature type="compositionally biased region" description="Basic and acidic residues" evidence="8">
    <location>
        <begin position="1785"/>
        <end position="1799"/>
    </location>
</feature>
<feature type="domain" description="VWFC" evidence="10">
    <location>
        <begin position="52"/>
        <end position="110"/>
    </location>
</feature>
<feature type="compositionally biased region" description="Low complexity" evidence="8">
    <location>
        <begin position="2459"/>
        <end position="2484"/>
    </location>
</feature>
<name>A0A8B7Y5E8_ACAPL</name>
<feature type="compositionally biased region" description="Gly residues" evidence="8">
    <location>
        <begin position="2116"/>
        <end position="2134"/>
    </location>
</feature>
<dbReference type="PROSITE" id="PS50184">
    <property type="entry name" value="VWFC_2"/>
    <property type="match status" value="1"/>
</dbReference>
<dbReference type="InterPro" id="IPR001007">
    <property type="entry name" value="VWF_dom"/>
</dbReference>
<feature type="compositionally biased region" description="Low complexity" evidence="8">
    <location>
        <begin position="2519"/>
        <end position="2538"/>
    </location>
</feature>
<feature type="compositionally biased region" description="Low complexity" evidence="8">
    <location>
        <begin position="1838"/>
        <end position="1854"/>
    </location>
</feature>
<evidence type="ECO:0000256" key="4">
    <source>
        <dbReference type="ARBA" id="ARBA00022837"/>
    </source>
</evidence>
<feature type="domain" description="Fibrillar collagen NC1" evidence="11">
    <location>
        <begin position="2712"/>
        <end position="2937"/>
    </location>
</feature>
<feature type="compositionally biased region" description="Low complexity" evidence="8">
    <location>
        <begin position="2330"/>
        <end position="2343"/>
    </location>
</feature>
<proteinExistence type="predicted"/>
<feature type="compositionally biased region" description="Low complexity" evidence="8">
    <location>
        <begin position="2426"/>
        <end position="2442"/>
    </location>
</feature>
<feature type="compositionally biased region" description="Basic residues" evidence="8">
    <location>
        <begin position="1749"/>
        <end position="1759"/>
    </location>
</feature>
<gene>
    <name evidence="13" type="primary">LOC110978062</name>
</gene>
<feature type="compositionally biased region" description="Gly residues" evidence="8">
    <location>
        <begin position="1882"/>
        <end position="1894"/>
    </location>
</feature>
<evidence type="ECO:0000256" key="5">
    <source>
        <dbReference type="ARBA" id="ARBA00023119"/>
    </source>
</evidence>
<dbReference type="Gene3D" id="6.20.200.20">
    <property type="match status" value="1"/>
</dbReference>
<feature type="compositionally biased region" description="Pro residues" evidence="8">
    <location>
        <begin position="2661"/>
        <end position="2670"/>
    </location>
</feature>
<feature type="region of interest" description="Disordered" evidence="8">
    <location>
        <begin position="1662"/>
        <end position="2673"/>
    </location>
</feature>
<feature type="compositionally biased region" description="Gly residues" evidence="8">
    <location>
        <begin position="2443"/>
        <end position="2455"/>
    </location>
</feature>
<feature type="compositionally biased region" description="Low complexity" evidence="8">
    <location>
        <begin position="2550"/>
        <end position="2589"/>
    </location>
</feature>
<evidence type="ECO:0000313" key="12">
    <source>
        <dbReference type="Proteomes" id="UP000694845"/>
    </source>
</evidence>
<dbReference type="PANTHER" id="PTHR37456">
    <property type="entry name" value="SI:CH211-266K2.1"/>
    <property type="match status" value="1"/>
</dbReference>
<evidence type="ECO:0000256" key="2">
    <source>
        <dbReference type="ARBA" id="ARBA00022525"/>
    </source>
</evidence>
<dbReference type="GeneID" id="110978062"/>
<feature type="compositionally biased region" description="Low complexity" evidence="8">
    <location>
        <begin position="2135"/>
        <end position="2148"/>
    </location>
</feature>
<keyword evidence="3" id="KW-0479">Metal-binding</keyword>
<feature type="compositionally biased region" description="Low complexity" evidence="8">
    <location>
        <begin position="1958"/>
        <end position="1968"/>
    </location>
</feature>
<feature type="compositionally biased region" description="Low complexity" evidence="8">
    <location>
        <begin position="1719"/>
        <end position="1743"/>
    </location>
</feature>
<evidence type="ECO:0000256" key="1">
    <source>
        <dbReference type="ARBA" id="ARBA00004613"/>
    </source>
</evidence>
<keyword evidence="12" id="KW-1185">Reference proteome</keyword>
<feature type="region of interest" description="Disordered" evidence="8">
    <location>
        <begin position="33"/>
        <end position="52"/>
    </location>
</feature>
<keyword evidence="6" id="KW-0325">Glycoprotein</keyword>
<feature type="compositionally biased region" description="Gly residues" evidence="8">
    <location>
        <begin position="2149"/>
        <end position="2158"/>
    </location>
</feature>
<comment type="subcellular location">
    <subcellularLocation>
        <location evidence="1">Secreted</location>
    </subcellularLocation>
</comment>
<evidence type="ECO:0000256" key="9">
    <source>
        <dbReference type="SAM" id="SignalP"/>
    </source>
</evidence>
<dbReference type="InterPro" id="IPR050938">
    <property type="entry name" value="Collagen_Structural_Proteins"/>
</dbReference>
<feature type="compositionally biased region" description="Low complexity" evidence="8">
    <location>
        <begin position="2238"/>
        <end position="2249"/>
    </location>
</feature>
<feature type="compositionally biased region" description="Low complexity" evidence="8">
    <location>
        <begin position="2079"/>
        <end position="2115"/>
    </location>
</feature>
<dbReference type="GO" id="GO:0046872">
    <property type="term" value="F:metal ion binding"/>
    <property type="evidence" value="ECO:0007669"/>
    <property type="project" value="UniProtKB-KW"/>
</dbReference>
<dbReference type="SUPFAM" id="SSF57603">
    <property type="entry name" value="FnI-like domain"/>
    <property type="match status" value="1"/>
</dbReference>
<evidence type="ECO:0000256" key="6">
    <source>
        <dbReference type="ARBA" id="ARBA00023180"/>
    </source>
</evidence>
<dbReference type="GO" id="GO:0005576">
    <property type="term" value="C:extracellular region"/>
    <property type="evidence" value="ECO:0007669"/>
    <property type="project" value="UniProtKB-SubCell"/>
</dbReference>
<feature type="signal peptide" evidence="9">
    <location>
        <begin position="1"/>
        <end position="29"/>
    </location>
</feature>
<dbReference type="GO" id="GO:0005201">
    <property type="term" value="F:extracellular matrix structural constituent"/>
    <property type="evidence" value="ECO:0007669"/>
    <property type="project" value="InterPro"/>
</dbReference>
<feature type="compositionally biased region" description="Low complexity" evidence="8">
    <location>
        <begin position="2021"/>
        <end position="2037"/>
    </location>
</feature>
<dbReference type="RefSeq" id="XP_022088424.1">
    <property type="nucleotide sequence ID" value="XM_022232732.1"/>
</dbReference>
<accession>A0A8B7Y5E8</accession>
<dbReference type="SMART" id="SM00214">
    <property type="entry name" value="VWC"/>
    <property type="match status" value="1"/>
</dbReference>
<feature type="compositionally biased region" description="Gly residues" evidence="8">
    <location>
        <begin position="1906"/>
        <end position="1921"/>
    </location>
</feature>
<feature type="compositionally biased region" description="Low complexity" evidence="8">
    <location>
        <begin position="2648"/>
        <end position="2660"/>
    </location>
</feature>
<dbReference type="Pfam" id="PF01410">
    <property type="entry name" value="COLFI"/>
    <property type="match status" value="1"/>
</dbReference>
<dbReference type="InterPro" id="IPR000885">
    <property type="entry name" value="Fib_collagen_C"/>
</dbReference>
<feature type="compositionally biased region" description="Gly residues" evidence="8">
    <location>
        <begin position="1969"/>
        <end position="1981"/>
    </location>
</feature>
<dbReference type="Pfam" id="PF23334">
    <property type="entry name" value="VWC2L_2nd"/>
    <property type="match status" value="1"/>
</dbReference>
<feature type="compositionally biased region" description="Gly residues" evidence="8">
    <location>
        <begin position="2353"/>
        <end position="2362"/>
    </location>
</feature>
<feature type="compositionally biased region" description="Gly residues" evidence="8">
    <location>
        <begin position="1765"/>
        <end position="1774"/>
    </location>
</feature>